<dbReference type="AlphaFoldDB" id="A0A1D2MJS9"/>
<sequence length="270" mass="31093">EEPTDELNESDDDDEKYVNTNVDPLCFLQEEETSESGDEDEPARKRSKSGRNSEAVKAQNKLRQARRRLRIKLSKSGASPEEIEREIANLFERDGTTEEFVHNKFEVDVTATSVLPCSNIFITSEKENIQQNSEIPFFPTPPAEPLEDEEEVDIAELRTQHVYVGRVKLDNLANEPSSKDEYEEQNSSNRTDVDAYLQRKEKRRKRTEYMKTYRRRLREGLGTNGGMQVKQEPFQDVVKLESGHDESVPCVIRPVPVHTFRKSVAETQNT</sequence>
<feature type="compositionally biased region" description="Acidic residues" evidence="1">
    <location>
        <begin position="1"/>
        <end position="15"/>
    </location>
</feature>
<evidence type="ECO:0000256" key="1">
    <source>
        <dbReference type="SAM" id="MobiDB-lite"/>
    </source>
</evidence>
<proteinExistence type="predicted"/>
<feature type="region of interest" description="Disordered" evidence="1">
    <location>
        <begin position="175"/>
        <end position="195"/>
    </location>
</feature>
<evidence type="ECO:0000313" key="2">
    <source>
        <dbReference type="EMBL" id="ODM93135.1"/>
    </source>
</evidence>
<keyword evidence="3" id="KW-1185">Reference proteome</keyword>
<accession>A0A1D2MJS9</accession>
<evidence type="ECO:0000313" key="3">
    <source>
        <dbReference type="Proteomes" id="UP000094527"/>
    </source>
</evidence>
<dbReference type="EMBL" id="LJIJ01001068">
    <property type="protein sequence ID" value="ODM93135.1"/>
    <property type="molecule type" value="Genomic_DNA"/>
</dbReference>
<reference evidence="2 3" key="1">
    <citation type="journal article" date="2016" name="Genome Biol. Evol.">
        <title>Gene Family Evolution Reflects Adaptation to Soil Environmental Stressors in the Genome of the Collembolan Orchesella cincta.</title>
        <authorList>
            <person name="Faddeeva-Vakhrusheva A."/>
            <person name="Derks M.F."/>
            <person name="Anvar S.Y."/>
            <person name="Agamennone V."/>
            <person name="Suring W."/>
            <person name="Smit S."/>
            <person name="van Straalen N.M."/>
            <person name="Roelofs D."/>
        </authorList>
    </citation>
    <scope>NUCLEOTIDE SEQUENCE [LARGE SCALE GENOMIC DNA]</scope>
    <source>
        <tissue evidence="2">Mixed pool</tissue>
    </source>
</reference>
<feature type="compositionally biased region" description="Acidic residues" evidence="1">
    <location>
        <begin position="29"/>
        <end position="41"/>
    </location>
</feature>
<feature type="region of interest" description="Disordered" evidence="1">
    <location>
        <begin position="1"/>
        <end position="63"/>
    </location>
</feature>
<gene>
    <name evidence="2" type="ORF">Ocin01_13544</name>
</gene>
<feature type="non-terminal residue" evidence="2">
    <location>
        <position position="1"/>
    </location>
</feature>
<comment type="caution">
    <text evidence="2">The sequence shown here is derived from an EMBL/GenBank/DDBJ whole genome shotgun (WGS) entry which is preliminary data.</text>
</comment>
<dbReference type="Proteomes" id="UP000094527">
    <property type="component" value="Unassembled WGS sequence"/>
</dbReference>
<protein>
    <submittedName>
        <fullName evidence="2">Uncharacterized protein</fullName>
    </submittedName>
</protein>
<organism evidence="2 3">
    <name type="scientific">Orchesella cincta</name>
    <name type="common">Springtail</name>
    <name type="synonym">Podura cincta</name>
    <dbReference type="NCBI Taxonomy" id="48709"/>
    <lineage>
        <taxon>Eukaryota</taxon>
        <taxon>Metazoa</taxon>
        <taxon>Ecdysozoa</taxon>
        <taxon>Arthropoda</taxon>
        <taxon>Hexapoda</taxon>
        <taxon>Collembola</taxon>
        <taxon>Entomobryomorpha</taxon>
        <taxon>Entomobryoidea</taxon>
        <taxon>Orchesellidae</taxon>
        <taxon>Orchesellinae</taxon>
        <taxon>Orchesella</taxon>
    </lineage>
</organism>
<name>A0A1D2MJS9_ORCCI</name>